<keyword evidence="5" id="KW-1185">Reference proteome</keyword>
<evidence type="ECO:0000256" key="3">
    <source>
        <dbReference type="RuleBase" id="RU000363"/>
    </source>
</evidence>
<dbReference type="Gene3D" id="3.40.50.720">
    <property type="entry name" value="NAD(P)-binding Rossmann-like Domain"/>
    <property type="match status" value="1"/>
</dbReference>
<dbReference type="Proteomes" id="UP001208656">
    <property type="component" value="Unassembled WGS sequence"/>
</dbReference>
<dbReference type="RefSeq" id="WP_263061969.1">
    <property type="nucleotide sequence ID" value="NZ_JAOUSE010000038.1"/>
</dbReference>
<dbReference type="Pfam" id="PF00106">
    <property type="entry name" value="adh_short"/>
    <property type="match status" value="1"/>
</dbReference>
<evidence type="ECO:0000256" key="2">
    <source>
        <dbReference type="ARBA" id="ARBA00023002"/>
    </source>
</evidence>
<gene>
    <name evidence="4" type="ORF">OEV82_11620</name>
</gene>
<dbReference type="EMBL" id="JAOUSE010000038">
    <property type="protein sequence ID" value="MCU9595085.1"/>
    <property type="molecule type" value="Genomic_DNA"/>
</dbReference>
<dbReference type="PANTHER" id="PTHR43976">
    <property type="entry name" value="SHORT CHAIN DEHYDROGENASE"/>
    <property type="match status" value="1"/>
</dbReference>
<comment type="similarity">
    <text evidence="1 3">Belongs to the short-chain dehydrogenases/reductases (SDR) family.</text>
</comment>
<name>A0ABT2WHR0_9BACI</name>
<evidence type="ECO:0000256" key="1">
    <source>
        <dbReference type="ARBA" id="ARBA00006484"/>
    </source>
</evidence>
<dbReference type="PRINTS" id="PR00080">
    <property type="entry name" value="SDRFAMILY"/>
</dbReference>
<dbReference type="PRINTS" id="PR00081">
    <property type="entry name" value="GDHRDH"/>
</dbReference>
<dbReference type="InterPro" id="IPR002347">
    <property type="entry name" value="SDR_fam"/>
</dbReference>
<keyword evidence="2" id="KW-0560">Oxidoreductase</keyword>
<accession>A0ABT2WHR0</accession>
<comment type="caution">
    <text evidence="4">The sequence shown here is derived from an EMBL/GenBank/DDBJ whole genome shotgun (WGS) entry which is preliminary data.</text>
</comment>
<dbReference type="InterPro" id="IPR020904">
    <property type="entry name" value="Sc_DH/Rdtase_CS"/>
</dbReference>
<dbReference type="PROSITE" id="PS00061">
    <property type="entry name" value="ADH_SHORT"/>
    <property type="match status" value="1"/>
</dbReference>
<dbReference type="InterPro" id="IPR051911">
    <property type="entry name" value="SDR_oxidoreductase"/>
</dbReference>
<dbReference type="NCBIfam" id="NF005372">
    <property type="entry name" value="PRK06914.1"/>
    <property type="match status" value="1"/>
</dbReference>
<reference evidence="4 5" key="1">
    <citation type="submission" date="2022-10" db="EMBL/GenBank/DDBJ databases">
        <title>Description of Fervidibacillus gen. nov. in the family Fervidibacillaceae fam. nov. with two species, Fervidibacillus albus sp. nov., and Fervidibacillus halotolerans sp. nov., isolated from tidal flat sediments.</title>
        <authorList>
            <person name="Kwon K.K."/>
            <person name="Yang S.-H."/>
        </authorList>
    </citation>
    <scope>NUCLEOTIDE SEQUENCE [LARGE SCALE GENOMIC DNA]</scope>
    <source>
        <strain evidence="4 5">DSM 23332</strain>
    </source>
</reference>
<evidence type="ECO:0000313" key="4">
    <source>
        <dbReference type="EMBL" id="MCU9595085.1"/>
    </source>
</evidence>
<proteinExistence type="inferred from homology"/>
<evidence type="ECO:0000313" key="5">
    <source>
        <dbReference type="Proteomes" id="UP001208656"/>
    </source>
</evidence>
<protein>
    <submittedName>
        <fullName evidence="4">SDR family oxidoreductase</fullName>
    </submittedName>
</protein>
<sequence>MKIAVITGTNSGFGLLTSIELAKAGYFVFATMRDLKNRNDLLNKAKEAKVENQIECVQMDITKSNEVEKAYEQVRYKFNKIDLLINNAGYAQGGFFEEVTDDMWIEQFQTNVFGHIRVTRTFLPLIQNNGGGKIINISSVSGLFGFPGLSPYTSSKFALEGWSESLRLELLDENIWVTIVEPASYQTNIWKKGLSRITKKDDRSLFQKKLLEQAEQSAINAQDPIQVVQLILKIVHSKRPKLRYPIGGITRFVTLGKALIPWRFIETIVIKAIKK</sequence>
<organism evidence="4 5">
    <name type="scientific">Pallidibacillus thermolactis</name>
    <dbReference type="NCBI Taxonomy" id="251051"/>
    <lineage>
        <taxon>Bacteria</taxon>
        <taxon>Bacillati</taxon>
        <taxon>Bacillota</taxon>
        <taxon>Bacilli</taxon>
        <taxon>Bacillales</taxon>
        <taxon>Bacillaceae</taxon>
        <taxon>Pallidibacillus</taxon>
    </lineage>
</organism>
<dbReference type="SUPFAM" id="SSF51735">
    <property type="entry name" value="NAD(P)-binding Rossmann-fold domains"/>
    <property type="match status" value="1"/>
</dbReference>
<dbReference type="InterPro" id="IPR036291">
    <property type="entry name" value="NAD(P)-bd_dom_sf"/>
</dbReference>
<dbReference type="PANTHER" id="PTHR43976:SF16">
    <property type="entry name" value="SHORT-CHAIN DEHYDROGENASE_REDUCTASE FAMILY PROTEIN"/>
    <property type="match status" value="1"/>
</dbReference>
<dbReference type="CDD" id="cd05374">
    <property type="entry name" value="17beta-HSD-like_SDR_c"/>
    <property type="match status" value="1"/>
</dbReference>